<feature type="region of interest" description="Disordered" evidence="1">
    <location>
        <begin position="429"/>
        <end position="465"/>
    </location>
</feature>
<reference evidence="2 3" key="1">
    <citation type="submission" date="2018-06" db="EMBL/GenBank/DDBJ databases">
        <title>Complete Genomes of Monosporascus.</title>
        <authorList>
            <person name="Robinson A.J."/>
            <person name="Natvig D.O."/>
        </authorList>
    </citation>
    <scope>NUCLEOTIDE SEQUENCE [LARGE SCALE GENOMIC DNA]</scope>
    <source>
        <strain evidence="2 3">CBS 110550</strain>
    </source>
</reference>
<evidence type="ECO:0000313" key="2">
    <source>
        <dbReference type="EMBL" id="RYP02956.1"/>
    </source>
</evidence>
<gene>
    <name evidence="2" type="ORF">DL764_005482</name>
</gene>
<name>A0A4Q4T8X3_9PEZI</name>
<evidence type="ECO:0000256" key="1">
    <source>
        <dbReference type="SAM" id="MobiDB-lite"/>
    </source>
</evidence>
<dbReference type="STRING" id="155417.A0A4Q4T8X3"/>
<dbReference type="OrthoDB" id="10254945at2759"/>
<feature type="compositionally biased region" description="Basic and acidic residues" evidence="1">
    <location>
        <begin position="8"/>
        <end position="54"/>
    </location>
</feature>
<comment type="caution">
    <text evidence="2">The sequence shown here is derived from an EMBL/GenBank/DDBJ whole genome shotgun (WGS) entry which is preliminary data.</text>
</comment>
<feature type="region of interest" description="Disordered" evidence="1">
    <location>
        <begin position="1"/>
        <end position="54"/>
    </location>
</feature>
<dbReference type="AlphaFoldDB" id="A0A4Q4T8X3"/>
<sequence>MGAGIAEHYQDGHLRSKDTARTHHNPTRLDGEKMGQRRPGEARRHGYGKSAKEPEQPLLLAGKILEAAGLPWPSDFFIEDAFDEAYPGLREPNCSGSAPLRGERGRLPQAIIRHHRAAWGSPRLKQRWLDDTRRDIGDEFARSLEWQLGGAMFRERGSVEYRCRHPRGEMELDGADTFETIAKYDARNEGRYRAMPILAKAEFPARLRDLREQGREEGEEYLLAAFMTAVALMHELSNPVDMKPGTKLNSLMDWATQHTYVTPRIYQGYLTTDLREPFYGADLEMELGDSFIASLFSAWIPVPIKDLRRPGRALSFDSGIAWRQSLSWDYHRIRPKYRAHHSISVDYVAQLFRDESWSSGIDPLKLIRPQYTAGNSPASRTCFLVWPMNTSTPPPSSPTFAPVGRAGCGTGAPWLDSVSCTYALASSVRNTSRGDQQPRPGPEPGQGRHRVEGPYQTRRRHKLRDWDKDNGLASEQLLEEAPKLRFGHWGGVETLSGERCEISLDELKTCLSQLIDVSFNEFEKLFETPRYD</sequence>
<proteinExistence type="predicted"/>
<organism evidence="2 3">
    <name type="scientific">Monosporascus ibericus</name>
    <dbReference type="NCBI Taxonomy" id="155417"/>
    <lineage>
        <taxon>Eukaryota</taxon>
        <taxon>Fungi</taxon>
        <taxon>Dikarya</taxon>
        <taxon>Ascomycota</taxon>
        <taxon>Pezizomycotina</taxon>
        <taxon>Sordariomycetes</taxon>
        <taxon>Xylariomycetidae</taxon>
        <taxon>Xylariales</taxon>
        <taxon>Xylariales incertae sedis</taxon>
        <taxon>Monosporascus</taxon>
    </lineage>
</organism>
<dbReference type="Proteomes" id="UP000293360">
    <property type="component" value="Unassembled WGS sequence"/>
</dbReference>
<keyword evidence="3" id="KW-1185">Reference proteome</keyword>
<dbReference type="EMBL" id="QJNU01000292">
    <property type="protein sequence ID" value="RYP02956.1"/>
    <property type="molecule type" value="Genomic_DNA"/>
</dbReference>
<evidence type="ECO:0000313" key="3">
    <source>
        <dbReference type="Proteomes" id="UP000293360"/>
    </source>
</evidence>
<protein>
    <submittedName>
        <fullName evidence="2">Uncharacterized protein</fullName>
    </submittedName>
</protein>
<accession>A0A4Q4T8X3</accession>